<organism evidence="1 2">
    <name type="scientific">Delitschia confertaspora ATCC 74209</name>
    <dbReference type="NCBI Taxonomy" id="1513339"/>
    <lineage>
        <taxon>Eukaryota</taxon>
        <taxon>Fungi</taxon>
        <taxon>Dikarya</taxon>
        <taxon>Ascomycota</taxon>
        <taxon>Pezizomycotina</taxon>
        <taxon>Dothideomycetes</taxon>
        <taxon>Pleosporomycetidae</taxon>
        <taxon>Pleosporales</taxon>
        <taxon>Delitschiaceae</taxon>
        <taxon>Delitschia</taxon>
    </lineage>
</organism>
<comment type="caution">
    <text evidence="1">The sequence shown here is derived from an EMBL/GenBank/DDBJ whole genome shotgun (WGS) entry which is preliminary data.</text>
</comment>
<evidence type="ECO:0000313" key="1">
    <source>
        <dbReference type="EMBL" id="KAF2199755.1"/>
    </source>
</evidence>
<dbReference type="EMBL" id="ML994057">
    <property type="protein sequence ID" value="KAF2199755.1"/>
    <property type="molecule type" value="Genomic_DNA"/>
</dbReference>
<proteinExistence type="predicted"/>
<name>A0A9P4JII6_9PLEO</name>
<reference evidence="1" key="1">
    <citation type="journal article" date="2020" name="Stud. Mycol.">
        <title>101 Dothideomycetes genomes: a test case for predicting lifestyles and emergence of pathogens.</title>
        <authorList>
            <person name="Haridas S."/>
            <person name="Albert R."/>
            <person name="Binder M."/>
            <person name="Bloem J."/>
            <person name="Labutti K."/>
            <person name="Salamov A."/>
            <person name="Andreopoulos B."/>
            <person name="Baker S."/>
            <person name="Barry K."/>
            <person name="Bills G."/>
            <person name="Bluhm B."/>
            <person name="Cannon C."/>
            <person name="Castanera R."/>
            <person name="Culley D."/>
            <person name="Daum C."/>
            <person name="Ezra D."/>
            <person name="Gonzalez J."/>
            <person name="Henrissat B."/>
            <person name="Kuo A."/>
            <person name="Liang C."/>
            <person name="Lipzen A."/>
            <person name="Lutzoni F."/>
            <person name="Magnuson J."/>
            <person name="Mondo S."/>
            <person name="Nolan M."/>
            <person name="Ohm R."/>
            <person name="Pangilinan J."/>
            <person name="Park H.-J."/>
            <person name="Ramirez L."/>
            <person name="Alfaro M."/>
            <person name="Sun H."/>
            <person name="Tritt A."/>
            <person name="Yoshinaga Y."/>
            <person name="Zwiers L.-H."/>
            <person name="Turgeon B."/>
            <person name="Goodwin S."/>
            <person name="Spatafora J."/>
            <person name="Crous P."/>
            <person name="Grigoriev I."/>
        </authorList>
    </citation>
    <scope>NUCLEOTIDE SEQUENCE</scope>
    <source>
        <strain evidence="1">ATCC 74209</strain>
    </source>
</reference>
<gene>
    <name evidence="1" type="ORF">GQ43DRAFT_104551</name>
</gene>
<evidence type="ECO:0000313" key="2">
    <source>
        <dbReference type="Proteomes" id="UP000799536"/>
    </source>
</evidence>
<sequence>MSIDIKLSPTSSSTLAVTRPSHSARWVYWAYSSLISVFHTPNSLFLPLCVVFLAARRPFAVARWLRSVAPLSDTSSASPVCLCLSCLAAGSVSPPPHLSRFCIRSHTPYRPPYCNPPVSPGRWAHLSLFHRSLYNCHPTYLGVG</sequence>
<accession>A0A9P4JII6</accession>
<dbReference type="Proteomes" id="UP000799536">
    <property type="component" value="Unassembled WGS sequence"/>
</dbReference>
<protein>
    <submittedName>
        <fullName evidence="1">Uncharacterized protein</fullName>
    </submittedName>
</protein>
<keyword evidence="2" id="KW-1185">Reference proteome</keyword>
<dbReference type="AlphaFoldDB" id="A0A9P4JII6"/>